<evidence type="ECO:0000313" key="2">
    <source>
        <dbReference type="Proteomes" id="UP000789831"/>
    </source>
</evidence>
<sequence>MGELEVIPSEIDVMDEYGQSVTIVVQSIVHYEEVVVDFCVGTYGPDNRVEKVADNN</sequence>
<gene>
    <name evidence="1" type="ORF">AGERDE_LOCUS6775</name>
</gene>
<proteinExistence type="predicted"/>
<keyword evidence="2" id="KW-1185">Reference proteome</keyword>
<reference evidence="1" key="1">
    <citation type="submission" date="2021-06" db="EMBL/GenBank/DDBJ databases">
        <authorList>
            <person name="Kallberg Y."/>
            <person name="Tangrot J."/>
            <person name="Rosling A."/>
        </authorList>
    </citation>
    <scope>NUCLEOTIDE SEQUENCE</scope>
    <source>
        <strain evidence="1">MT106</strain>
    </source>
</reference>
<name>A0A9N9FPZ0_9GLOM</name>
<dbReference type="EMBL" id="CAJVPL010001112">
    <property type="protein sequence ID" value="CAG8553246.1"/>
    <property type="molecule type" value="Genomic_DNA"/>
</dbReference>
<dbReference type="AlphaFoldDB" id="A0A9N9FPZ0"/>
<accession>A0A9N9FPZ0</accession>
<protein>
    <submittedName>
        <fullName evidence="1">8643_t:CDS:1</fullName>
    </submittedName>
</protein>
<comment type="caution">
    <text evidence="1">The sequence shown here is derived from an EMBL/GenBank/DDBJ whole genome shotgun (WGS) entry which is preliminary data.</text>
</comment>
<evidence type="ECO:0000313" key="1">
    <source>
        <dbReference type="EMBL" id="CAG8553246.1"/>
    </source>
</evidence>
<organism evidence="1 2">
    <name type="scientific">Ambispora gerdemannii</name>
    <dbReference type="NCBI Taxonomy" id="144530"/>
    <lineage>
        <taxon>Eukaryota</taxon>
        <taxon>Fungi</taxon>
        <taxon>Fungi incertae sedis</taxon>
        <taxon>Mucoromycota</taxon>
        <taxon>Glomeromycotina</taxon>
        <taxon>Glomeromycetes</taxon>
        <taxon>Archaeosporales</taxon>
        <taxon>Ambisporaceae</taxon>
        <taxon>Ambispora</taxon>
    </lineage>
</organism>
<dbReference type="Proteomes" id="UP000789831">
    <property type="component" value="Unassembled WGS sequence"/>
</dbReference>